<organism evidence="4 5">
    <name type="scientific">Candidatus Dojkabacteria bacterium</name>
    <dbReference type="NCBI Taxonomy" id="2099670"/>
    <lineage>
        <taxon>Bacteria</taxon>
        <taxon>Candidatus Dojkabacteria</taxon>
    </lineage>
</organism>
<dbReference type="EMBL" id="JAGQLF010000018">
    <property type="protein sequence ID" value="MCA9386816.1"/>
    <property type="molecule type" value="Genomic_DNA"/>
</dbReference>
<dbReference type="Proteomes" id="UP000714915">
    <property type="component" value="Unassembled WGS sequence"/>
</dbReference>
<dbReference type="SUPFAM" id="SSF53756">
    <property type="entry name" value="UDP-Glycosyltransferase/glycogen phosphorylase"/>
    <property type="match status" value="1"/>
</dbReference>
<evidence type="ECO:0000259" key="3">
    <source>
        <dbReference type="Pfam" id="PF13439"/>
    </source>
</evidence>
<dbReference type="Gene3D" id="3.40.50.2000">
    <property type="entry name" value="Glycogen Phosphorylase B"/>
    <property type="match status" value="2"/>
</dbReference>
<proteinExistence type="predicted"/>
<keyword evidence="1" id="KW-0808">Transferase</keyword>
<dbReference type="Pfam" id="PF00534">
    <property type="entry name" value="Glycos_transf_1"/>
    <property type="match status" value="1"/>
</dbReference>
<dbReference type="AlphaFoldDB" id="A0A955RL92"/>
<name>A0A955RL92_9BACT</name>
<dbReference type="PANTHER" id="PTHR46401:SF2">
    <property type="entry name" value="GLYCOSYLTRANSFERASE WBBK-RELATED"/>
    <property type="match status" value="1"/>
</dbReference>
<dbReference type="PANTHER" id="PTHR46401">
    <property type="entry name" value="GLYCOSYLTRANSFERASE WBBK-RELATED"/>
    <property type="match status" value="1"/>
</dbReference>
<dbReference type="InterPro" id="IPR028098">
    <property type="entry name" value="Glyco_trans_4-like_N"/>
</dbReference>
<sequence length="367" mass="42928">MKIGILSERLLRGFGVDLVIHNQANGLAAKGHNVTVYVQNYDKTFLDQNYKVVVIDSPLLFNPLKTEYTLLKRKIKFFRKEKNDAWIIHAWPFFVLTPFLKGKVFIYDHGTVASKGMYLKRRLVFWYQKFMSRYVYFFFSNKIITISKYIRSSLPMHTRWKSTVIYNGTNHYTSGYTKDESKILKLKEKLAIRDSDFVMLYVGRLNHEGQPYKGVNDLIDIYQHIQDSDIKLIMAGFGSDEDRINLEKKGIIAINNVPDHELLMLYDICNIYVSATKWEGFNLPMVEAQSFGKIPVVYNIGPHNEILNSGKDSFVVKNQKEFIEKVKFLYDNPDFRADHAQDAINNAEKYTWQISVDKLNDFLKQYE</sequence>
<dbReference type="InterPro" id="IPR001296">
    <property type="entry name" value="Glyco_trans_1"/>
</dbReference>
<gene>
    <name evidence="4" type="ORF">KC669_02155</name>
</gene>
<evidence type="ECO:0000313" key="4">
    <source>
        <dbReference type="EMBL" id="MCA9386816.1"/>
    </source>
</evidence>
<dbReference type="Pfam" id="PF13439">
    <property type="entry name" value="Glyco_transf_4"/>
    <property type="match status" value="1"/>
</dbReference>
<evidence type="ECO:0000313" key="5">
    <source>
        <dbReference type="Proteomes" id="UP000714915"/>
    </source>
</evidence>
<feature type="domain" description="Glycosyltransferase subfamily 4-like N-terminal" evidence="3">
    <location>
        <begin position="15"/>
        <end position="170"/>
    </location>
</feature>
<dbReference type="CDD" id="cd03801">
    <property type="entry name" value="GT4_PimA-like"/>
    <property type="match status" value="1"/>
</dbReference>
<evidence type="ECO:0000256" key="1">
    <source>
        <dbReference type="ARBA" id="ARBA00022679"/>
    </source>
</evidence>
<evidence type="ECO:0000259" key="2">
    <source>
        <dbReference type="Pfam" id="PF00534"/>
    </source>
</evidence>
<reference evidence="4" key="1">
    <citation type="submission" date="2020-04" db="EMBL/GenBank/DDBJ databases">
        <authorList>
            <person name="Zhang T."/>
        </authorList>
    </citation>
    <scope>NUCLEOTIDE SEQUENCE</scope>
    <source>
        <strain evidence="4">HKST-UBA09</strain>
    </source>
</reference>
<reference evidence="4" key="2">
    <citation type="journal article" date="2021" name="Microbiome">
        <title>Successional dynamics and alternative stable states in a saline activated sludge microbial community over 9 years.</title>
        <authorList>
            <person name="Wang Y."/>
            <person name="Ye J."/>
            <person name="Ju F."/>
            <person name="Liu L."/>
            <person name="Boyd J.A."/>
            <person name="Deng Y."/>
            <person name="Parks D.H."/>
            <person name="Jiang X."/>
            <person name="Yin X."/>
            <person name="Woodcroft B.J."/>
            <person name="Tyson G.W."/>
            <person name="Hugenholtz P."/>
            <person name="Polz M.F."/>
            <person name="Zhang T."/>
        </authorList>
    </citation>
    <scope>NUCLEOTIDE SEQUENCE</scope>
    <source>
        <strain evidence="4">HKST-UBA09</strain>
    </source>
</reference>
<dbReference type="GO" id="GO:0016757">
    <property type="term" value="F:glycosyltransferase activity"/>
    <property type="evidence" value="ECO:0007669"/>
    <property type="project" value="InterPro"/>
</dbReference>
<accession>A0A955RL92</accession>
<feature type="domain" description="Glycosyl transferase family 1" evidence="2">
    <location>
        <begin position="185"/>
        <end position="349"/>
    </location>
</feature>
<protein>
    <submittedName>
        <fullName evidence="4">Glycosyltransferase family 4 protein</fullName>
    </submittedName>
</protein>
<comment type="caution">
    <text evidence="4">The sequence shown here is derived from an EMBL/GenBank/DDBJ whole genome shotgun (WGS) entry which is preliminary data.</text>
</comment>